<dbReference type="SUPFAM" id="SSF56112">
    <property type="entry name" value="Protein kinase-like (PK-like)"/>
    <property type="match status" value="1"/>
</dbReference>
<dbReference type="GO" id="GO:0004521">
    <property type="term" value="F:RNA endonuclease activity"/>
    <property type="evidence" value="ECO:0007669"/>
    <property type="project" value="InterPro"/>
</dbReference>
<dbReference type="GO" id="GO:1990604">
    <property type="term" value="C:IRE1-TRAF2-ASK1 complex"/>
    <property type="evidence" value="ECO:0007669"/>
    <property type="project" value="TreeGrafter"/>
</dbReference>
<dbReference type="InterPro" id="IPR045133">
    <property type="entry name" value="IRE1/2-like"/>
</dbReference>
<dbReference type="Pfam" id="PF06479">
    <property type="entry name" value="Ribonuc_2-5A"/>
    <property type="match status" value="1"/>
</dbReference>
<evidence type="ECO:0000256" key="3">
    <source>
        <dbReference type="ARBA" id="ARBA00022840"/>
    </source>
</evidence>
<evidence type="ECO:0000259" key="7">
    <source>
        <dbReference type="PROSITE" id="PS50011"/>
    </source>
</evidence>
<evidence type="ECO:0000256" key="1">
    <source>
        <dbReference type="ARBA" id="ARBA00022729"/>
    </source>
</evidence>
<feature type="region of interest" description="Disordered" evidence="4">
    <location>
        <begin position="280"/>
        <end position="318"/>
    </location>
</feature>
<evidence type="ECO:0000313" key="9">
    <source>
        <dbReference type="EMBL" id="TPP58904.1"/>
    </source>
</evidence>
<dbReference type="SMART" id="SM00220">
    <property type="entry name" value="S_TKc"/>
    <property type="match status" value="1"/>
</dbReference>
<feature type="transmembrane region" description="Helical" evidence="5">
    <location>
        <begin position="485"/>
        <end position="506"/>
    </location>
</feature>
<evidence type="ECO:0000313" key="10">
    <source>
        <dbReference type="Proteomes" id="UP000316759"/>
    </source>
</evidence>
<keyword evidence="5" id="KW-1133">Transmembrane helix</keyword>
<evidence type="ECO:0000256" key="2">
    <source>
        <dbReference type="ARBA" id="ARBA00022741"/>
    </source>
</evidence>
<name>A0A504YCK3_FASGI</name>
<dbReference type="GO" id="GO:0004674">
    <property type="term" value="F:protein serine/threonine kinase activity"/>
    <property type="evidence" value="ECO:0007669"/>
    <property type="project" value="InterPro"/>
</dbReference>
<dbReference type="InterPro" id="IPR010513">
    <property type="entry name" value="KEN_dom"/>
</dbReference>
<dbReference type="PANTHER" id="PTHR13954">
    <property type="entry name" value="IRE1-RELATED"/>
    <property type="match status" value="1"/>
</dbReference>
<feature type="signal peptide" evidence="6">
    <location>
        <begin position="1"/>
        <end position="24"/>
    </location>
</feature>
<dbReference type="InterPro" id="IPR011009">
    <property type="entry name" value="Kinase-like_dom_sf"/>
</dbReference>
<dbReference type="InterPro" id="IPR000719">
    <property type="entry name" value="Prot_kinase_dom"/>
</dbReference>
<dbReference type="Proteomes" id="UP000316759">
    <property type="component" value="Unassembled WGS sequence"/>
</dbReference>
<organism evidence="9 10">
    <name type="scientific">Fasciola gigantica</name>
    <name type="common">Giant liver fluke</name>
    <dbReference type="NCBI Taxonomy" id="46835"/>
    <lineage>
        <taxon>Eukaryota</taxon>
        <taxon>Metazoa</taxon>
        <taxon>Spiralia</taxon>
        <taxon>Lophotrochozoa</taxon>
        <taxon>Platyhelminthes</taxon>
        <taxon>Trematoda</taxon>
        <taxon>Digenea</taxon>
        <taxon>Plagiorchiida</taxon>
        <taxon>Echinostomata</taxon>
        <taxon>Echinostomatoidea</taxon>
        <taxon>Fasciolidae</taxon>
        <taxon>Fasciola</taxon>
    </lineage>
</organism>
<evidence type="ECO:0000256" key="6">
    <source>
        <dbReference type="SAM" id="SignalP"/>
    </source>
</evidence>
<dbReference type="EMBL" id="SUNJ01011415">
    <property type="protein sequence ID" value="TPP58904.1"/>
    <property type="molecule type" value="Genomic_DNA"/>
</dbReference>
<dbReference type="GO" id="GO:0005524">
    <property type="term" value="F:ATP binding"/>
    <property type="evidence" value="ECO:0007669"/>
    <property type="project" value="UniProtKB-KW"/>
</dbReference>
<protein>
    <recommendedName>
        <fullName evidence="11">Non-specific serine/threonine protein kinase</fullName>
    </recommendedName>
</protein>
<dbReference type="Gene3D" id="3.30.200.20">
    <property type="entry name" value="Phosphorylase Kinase, domain 1"/>
    <property type="match status" value="1"/>
</dbReference>
<feature type="chain" id="PRO_5021315494" description="Non-specific serine/threonine protein kinase" evidence="6">
    <location>
        <begin position="25"/>
        <end position="1294"/>
    </location>
</feature>
<feature type="region of interest" description="Disordered" evidence="4">
    <location>
        <begin position="1234"/>
        <end position="1269"/>
    </location>
</feature>
<proteinExistence type="predicted"/>
<keyword evidence="10" id="KW-1185">Reference proteome</keyword>
<gene>
    <name evidence="9" type="ORF">FGIG_03674</name>
</gene>
<keyword evidence="5" id="KW-0812">Transmembrane</keyword>
<keyword evidence="2" id="KW-0547">Nucleotide-binding</keyword>
<feature type="compositionally biased region" description="Polar residues" evidence="4">
    <location>
        <begin position="299"/>
        <end position="318"/>
    </location>
</feature>
<keyword evidence="5" id="KW-0472">Membrane</keyword>
<dbReference type="GO" id="GO:0051082">
    <property type="term" value="F:unfolded protein binding"/>
    <property type="evidence" value="ECO:0007669"/>
    <property type="project" value="TreeGrafter"/>
</dbReference>
<accession>A0A504YCK3</accession>
<dbReference type="PANTHER" id="PTHR13954:SF6">
    <property type="entry name" value="NON-SPECIFIC SERINE_THREONINE PROTEIN KINASE"/>
    <property type="match status" value="1"/>
</dbReference>
<feature type="compositionally biased region" description="Basic residues" evidence="4">
    <location>
        <begin position="1244"/>
        <end position="1264"/>
    </location>
</feature>
<dbReference type="InterPro" id="IPR038357">
    <property type="entry name" value="KEN_sf"/>
</dbReference>
<dbReference type="OrthoDB" id="63989at2759"/>
<dbReference type="Gene3D" id="1.10.510.10">
    <property type="entry name" value="Transferase(Phosphotransferase) domain 1"/>
    <property type="match status" value="1"/>
</dbReference>
<feature type="compositionally biased region" description="Polar residues" evidence="4">
    <location>
        <begin position="825"/>
        <end position="847"/>
    </location>
</feature>
<comment type="caution">
    <text evidence="9">The sequence shown here is derived from an EMBL/GenBank/DDBJ whole genome shotgun (WGS) entry which is preliminary data.</text>
</comment>
<evidence type="ECO:0000256" key="4">
    <source>
        <dbReference type="SAM" id="MobiDB-lite"/>
    </source>
</evidence>
<reference evidence="9 10" key="1">
    <citation type="submission" date="2019-04" db="EMBL/GenBank/DDBJ databases">
        <title>Annotation for the trematode Fasciola gigantica.</title>
        <authorList>
            <person name="Choi Y.-J."/>
        </authorList>
    </citation>
    <scope>NUCLEOTIDE SEQUENCE [LARGE SCALE GENOMIC DNA]</scope>
    <source>
        <strain evidence="9">Uganda_cow_1</strain>
    </source>
</reference>
<dbReference type="GO" id="GO:0006397">
    <property type="term" value="P:mRNA processing"/>
    <property type="evidence" value="ECO:0007669"/>
    <property type="project" value="InterPro"/>
</dbReference>
<dbReference type="PROSITE" id="PS51392">
    <property type="entry name" value="KEN"/>
    <property type="match status" value="1"/>
</dbReference>
<evidence type="ECO:0008006" key="11">
    <source>
        <dbReference type="Google" id="ProtNLM"/>
    </source>
</evidence>
<dbReference type="SMART" id="SM00580">
    <property type="entry name" value="PUG"/>
    <property type="match status" value="1"/>
</dbReference>
<evidence type="ECO:0000259" key="8">
    <source>
        <dbReference type="PROSITE" id="PS51392"/>
    </source>
</evidence>
<keyword evidence="1 6" id="KW-0732">Signal</keyword>
<dbReference type="Gene3D" id="1.20.1440.180">
    <property type="entry name" value="KEN domain"/>
    <property type="match status" value="1"/>
</dbReference>
<dbReference type="GO" id="GO:0036498">
    <property type="term" value="P:IRE1-mediated unfolded protein response"/>
    <property type="evidence" value="ECO:0007669"/>
    <property type="project" value="TreeGrafter"/>
</dbReference>
<dbReference type="GO" id="GO:0070059">
    <property type="term" value="P:intrinsic apoptotic signaling pathway in response to endoplasmic reticulum stress"/>
    <property type="evidence" value="ECO:0007669"/>
    <property type="project" value="TreeGrafter"/>
</dbReference>
<dbReference type="PROSITE" id="PS50011">
    <property type="entry name" value="PROTEIN_KINASE_DOM"/>
    <property type="match status" value="1"/>
</dbReference>
<feature type="domain" description="Protein kinase" evidence="7">
    <location>
        <begin position="553"/>
        <end position="946"/>
    </location>
</feature>
<feature type="region of interest" description="Disordered" evidence="4">
    <location>
        <begin position="822"/>
        <end position="853"/>
    </location>
</feature>
<keyword evidence="3" id="KW-0067">ATP-binding</keyword>
<feature type="compositionally biased region" description="Low complexity" evidence="4">
    <location>
        <begin position="971"/>
        <end position="987"/>
    </location>
</feature>
<dbReference type="Pfam" id="PF00069">
    <property type="entry name" value="Pkinase"/>
    <property type="match status" value="1"/>
</dbReference>
<feature type="region of interest" description="Disordered" evidence="4">
    <location>
        <begin position="967"/>
        <end position="992"/>
    </location>
</feature>
<feature type="domain" description="KEN" evidence="8">
    <location>
        <begin position="949"/>
        <end position="1110"/>
    </location>
</feature>
<evidence type="ECO:0000256" key="5">
    <source>
        <dbReference type="SAM" id="Phobius"/>
    </source>
</evidence>
<sequence length="1294" mass="143323">MKLISTSVTLLCTFCLCFFGCSSSHSDYVVQSAGDPSDQYLLVHTLRGDLILVERLSGKVQWAQRLGELFFPVAIFLDPVLRTTYDGGPVLIADPVDGKLYEYSDEVSADILRHLDHSIMGYIRRSPAYYKEFLSFGSKVDFWMYVDLKTGQLFQSASQDLMLQCPGQLNSPPNVRNNGNEHKPVDLIGIGRTQYNLLFRDPLTGLTRLNITYTVLAIHTELDVQNLSLRHIALTQPGLLTFDGSKLLWYLPLSSPVVGLYSLWSPPQFSVPIGSCDHNSNPSVLPASPMEQVKKNKSSETNQTTNFSGSPEFSNPTNFSTSTPFLPRILRGISFPTYALDVPQDLASPAASSAMIELLKSKFNESLELAPSLLVGSSVSAPLYAITCVAEASLKLRGIRRAPESFMIEGPIYLPAHLPKDPVNWSGMPTGLTGLYELPTGKSKTWPWNYQPPDPQLLQLDGPEVDCPGLTAIGSKTTERGRWHLVYLPLIAVTTLVCLFCTVYVLRRRRVFPCFIPDSVDLSFLPTHFDTPDSTGWAGCTAQEAGQPEAIRINLNEVLGHGANGTMVFAGMFGTHQTAVKRIVRQPQLEKHWRREHAILLRHHHPHLVRCYWTGSTANFHYLVMQRCETTLSELLRTASPLHSFQMWGLTPCEVIHQVLQAVVCLHQNHIGKFHRDLKPSNVLIATGDFGGQARAVVGDFGLSRPMPAGRTDLTNSLGSHLTDTMWGTKTNSSNNRNPNPPGSNVIYHNNDVRSAAAVAAAAISPLDPGSDLTSIGVTFGTLGWMAPELCDPETKHLTYSIDIFACGLLAYHVLTGGEHPYDQSELSDSEQPSVKMDSGSSGTSNRPGAADSGINGINRHFSAISESNHSPTPVCHSIASRLSRHHARQLAIAENRTPSLNRLTESKCLVDLPRAFLGRQLIQTMLSHDPVDRPSAEEVIYDPLFWTASKTIRFLSELSDVLDTRDEEIQSTGSSPTNLSSSQQNNVNPRPTTHRFFAERRALLETLNPHAPFVFSEHWFHRLEPELVLDLLNTRGYDDTSLMDLLRAIRNKHNHFWHLPEHVRSLFGGSQDEMAIYWTTRFPSLVPLLYTLCRHHLSGFSGLSEFLPTLRSKKSQTTFVPSHWWYTTGPVFLQLGLSKIRELLGSLQYGNPKSPSCNSQSYSPIISRRAEALKPWKRGEVVASSATINSASPSRVASNHPVRLEWETVSGSDLALLSPPVEPAGLTVLDLSLAPNSDEHAGKRPRRRPNQAKKIRPRKKDKKAARERQEIVARAGCELSTAVKTKIISSSDG</sequence>
<dbReference type="STRING" id="46835.A0A504YCK3"/>